<evidence type="ECO:0000313" key="2">
    <source>
        <dbReference type="EMBL" id="MBB5641109.1"/>
    </source>
</evidence>
<evidence type="ECO:0000256" key="1">
    <source>
        <dbReference type="SAM" id="MobiDB-lite"/>
    </source>
</evidence>
<reference evidence="2 3" key="1">
    <citation type="submission" date="2020-08" db="EMBL/GenBank/DDBJ databases">
        <title>Sequencing the genomes of 1000 actinobacteria strains.</title>
        <authorList>
            <person name="Klenk H.-P."/>
        </authorList>
    </citation>
    <scope>NUCLEOTIDE SEQUENCE [LARGE SCALE GENOMIC DNA]</scope>
    <source>
        <strain evidence="2 3">DSM 21065</strain>
    </source>
</reference>
<name>A0A7W9E467_9MICO</name>
<comment type="caution">
    <text evidence="2">The sequence shown here is derived from an EMBL/GenBank/DDBJ whole genome shotgun (WGS) entry which is preliminary data.</text>
</comment>
<protein>
    <submittedName>
        <fullName evidence="2">Uncharacterized protein</fullName>
    </submittedName>
</protein>
<dbReference type="AlphaFoldDB" id="A0A7W9E467"/>
<organism evidence="2 3">
    <name type="scientific">Cryobacterium roopkundense</name>
    <dbReference type="NCBI Taxonomy" id="1001240"/>
    <lineage>
        <taxon>Bacteria</taxon>
        <taxon>Bacillati</taxon>
        <taxon>Actinomycetota</taxon>
        <taxon>Actinomycetes</taxon>
        <taxon>Micrococcales</taxon>
        <taxon>Microbacteriaceae</taxon>
        <taxon>Cryobacterium</taxon>
    </lineage>
</organism>
<evidence type="ECO:0000313" key="3">
    <source>
        <dbReference type="Proteomes" id="UP000561726"/>
    </source>
</evidence>
<gene>
    <name evidence="2" type="ORF">BJ997_001657</name>
</gene>
<feature type="region of interest" description="Disordered" evidence="1">
    <location>
        <begin position="1"/>
        <end position="32"/>
    </location>
</feature>
<proteinExistence type="predicted"/>
<sequence length="92" mass="9773">MTMASPYLSAVRDDSHISNPGAVAGGPTSRRSFSPAQKLAYLAAYDTAIKNNGGSAYLRTEGLYSSPITKWQNCAPPLSSRERDPARGLAVN</sequence>
<dbReference type="Proteomes" id="UP000561726">
    <property type="component" value="Unassembled WGS sequence"/>
</dbReference>
<accession>A0A7W9E467</accession>
<dbReference type="EMBL" id="JACHBQ010000001">
    <property type="protein sequence ID" value="MBB5641109.1"/>
    <property type="molecule type" value="Genomic_DNA"/>
</dbReference>